<dbReference type="InterPro" id="IPR052509">
    <property type="entry name" value="Metal_resp_DNA-bind_regulator"/>
</dbReference>
<dbReference type="NCBIfam" id="TIGR03433">
    <property type="entry name" value="padR_acidobact"/>
    <property type="match status" value="1"/>
</dbReference>
<dbReference type="Pfam" id="PF03551">
    <property type="entry name" value="PadR"/>
    <property type="match status" value="1"/>
</dbReference>
<evidence type="ECO:0000259" key="1">
    <source>
        <dbReference type="Pfam" id="PF03551"/>
    </source>
</evidence>
<name>A0A7V8NPJ3_9BACT</name>
<evidence type="ECO:0000313" key="3">
    <source>
        <dbReference type="Proteomes" id="UP000567293"/>
    </source>
</evidence>
<proteinExistence type="predicted"/>
<dbReference type="Gene3D" id="1.10.10.10">
    <property type="entry name" value="Winged helix-like DNA-binding domain superfamily/Winged helix DNA-binding domain"/>
    <property type="match status" value="1"/>
</dbReference>
<keyword evidence="3" id="KW-1185">Reference proteome</keyword>
<protein>
    <submittedName>
        <fullName evidence="2">PadR family transcriptional regulator</fullName>
    </submittedName>
</protein>
<organism evidence="2 3">
    <name type="scientific">Candidatus Acidiferrum panamense</name>
    <dbReference type="NCBI Taxonomy" id="2741543"/>
    <lineage>
        <taxon>Bacteria</taxon>
        <taxon>Pseudomonadati</taxon>
        <taxon>Acidobacteriota</taxon>
        <taxon>Terriglobia</taxon>
        <taxon>Candidatus Acidiferrales</taxon>
        <taxon>Candidatus Acidiferrum</taxon>
    </lineage>
</organism>
<dbReference type="AlphaFoldDB" id="A0A7V8NPJ3"/>
<feature type="domain" description="Transcription regulator PadR N-terminal" evidence="1">
    <location>
        <begin position="19"/>
        <end position="93"/>
    </location>
</feature>
<sequence>MEDPARRGDRPQGTLELLILKTLSRGANHGFGITLHIQTVSDGLLRVEEGSLYPALHRMEAQKLVKGDWRVTENGRRARFYSLTDTGKRRLAEAETNWASVAKGVQRVLRFA</sequence>
<dbReference type="PANTHER" id="PTHR33169">
    <property type="entry name" value="PADR-FAMILY TRANSCRIPTIONAL REGULATOR"/>
    <property type="match status" value="1"/>
</dbReference>
<gene>
    <name evidence="2" type="ORF">HRJ53_09000</name>
</gene>
<reference evidence="2" key="1">
    <citation type="submission" date="2020-06" db="EMBL/GenBank/DDBJ databases">
        <title>Legume-microbial interactions unlock mineral nutrients during tropical forest succession.</title>
        <authorList>
            <person name="Epihov D.Z."/>
        </authorList>
    </citation>
    <scope>NUCLEOTIDE SEQUENCE [LARGE SCALE GENOMIC DNA]</scope>
    <source>
        <strain evidence="2">Pan2503</strain>
    </source>
</reference>
<comment type="caution">
    <text evidence="2">The sequence shown here is derived from an EMBL/GenBank/DDBJ whole genome shotgun (WGS) entry which is preliminary data.</text>
</comment>
<dbReference type="PANTHER" id="PTHR33169:SF14">
    <property type="entry name" value="TRANSCRIPTIONAL REGULATOR RV3488"/>
    <property type="match status" value="1"/>
</dbReference>
<accession>A0A7V8NPJ3</accession>
<evidence type="ECO:0000313" key="2">
    <source>
        <dbReference type="EMBL" id="MBA0085121.1"/>
    </source>
</evidence>
<dbReference type="InterPro" id="IPR036388">
    <property type="entry name" value="WH-like_DNA-bd_sf"/>
</dbReference>
<dbReference type="InterPro" id="IPR017799">
    <property type="entry name" value="Tscrpt_reg_PadR_acidobac-type"/>
</dbReference>
<dbReference type="InterPro" id="IPR036390">
    <property type="entry name" value="WH_DNA-bd_sf"/>
</dbReference>
<dbReference type="Proteomes" id="UP000567293">
    <property type="component" value="Unassembled WGS sequence"/>
</dbReference>
<dbReference type="EMBL" id="JACDQQ010000870">
    <property type="protein sequence ID" value="MBA0085121.1"/>
    <property type="molecule type" value="Genomic_DNA"/>
</dbReference>
<dbReference type="InterPro" id="IPR005149">
    <property type="entry name" value="Tscrpt_reg_PadR_N"/>
</dbReference>
<dbReference type="SUPFAM" id="SSF46785">
    <property type="entry name" value="Winged helix' DNA-binding domain"/>
    <property type="match status" value="1"/>
</dbReference>